<name>U4VF21_9HYPH</name>
<comment type="caution">
    <text evidence="1">The sequence shown here is derived from an EMBL/GenBank/DDBJ whole genome shotgun (WGS) entry which is preliminary data.</text>
</comment>
<protein>
    <recommendedName>
        <fullName evidence="3">PIG-L family deacetylase</fullName>
    </recommendedName>
</protein>
<dbReference type="InterPro" id="IPR003737">
    <property type="entry name" value="GlcNAc_PI_deacetylase-related"/>
</dbReference>
<dbReference type="PATRIC" id="fig|1337887.3.peg.27"/>
<evidence type="ECO:0008006" key="3">
    <source>
        <dbReference type="Google" id="ProtNLM"/>
    </source>
</evidence>
<dbReference type="InterPro" id="IPR024078">
    <property type="entry name" value="LmbE-like_dom_sf"/>
</dbReference>
<organism evidence="1 2">
    <name type="scientific">Brucella intermedia 229E</name>
    <dbReference type="NCBI Taxonomy" id="1337887"/>
    <lineage>
        <taxon>Bacteria</taxon>
        <taxon>Pseudomonadati</taxon>
        <taxon>Pseudomonadota</taxon>
        <taxon>Alphaproteobacteria</taxon>
        <taxon>Hyphomicrobiales</taxon>
        <taxon>Brucellaceae</taxon>
        <taxon>Brucella/Ochrobactrum group</taxon>
        <taxon>Brucella</taxon>
    </lineage>
</organism>
<dbReference type="Gene3D" id="3.40.50.10320">
    <property type="entry name" value="LmbE-like"/>
    <property type="match status" value="1"/>
</dbReference>
<accession>U4VF21</accession>
<dbReference type="SUPFAM" id="SSF102588">
    <property type="entry name" value="LmbE-like"/>
    <property type="match status" value="1"/>
</dbReference>
<dbReference type="Proteomes" id="UP000016842">
    <property type="component" value="Unassembled WGS sequence"/>
</dbReference>
<reference evidence="1 2" key="1">
    <citation type="journal article" date="2014" name="FEMS Microbiol. Lett.">
        <title>Genome sequencing analysis reveals virulence-related gene content of Ochrobactrum intermedium strain 229E, a urease-positive strain isolated from the human gastric niche.</title>
        <authorList>
            <person name="Kulkarni G.J."/>
            <person name="Shetty S."/>
            <person name="Dharne M.S."/>
            <person name="Shouche Y.S."/>
        </authorList>
    </citation>
    <scope>NUCLEOTIDE SEQUENCE [LARGE SCALE GENOMIC DNA]</scope>
    <source>
        <strain evidence="1 2">229E</strain>
    </source>
</reference>
<sequence>MLTAHQRIERQKSSPPALVRLHRALGRLRSTVTLMHTGAHPDDEQSGLMAYLRFGLGVRVVIACSTRGEGGQNALGPERGGALGVIRGREIEEAARILDCDVHWLGHGPDDCVHDFGFSKDGDGTFAHWERSRPSSGWFAPIAPSARISCCLPFSMFPASTVTIAP</sequence>
<evidence type="ECO:0000313" key="1">
    <source>
        <dbReference type="EMBL" id="ERM03718.1"/>
    </source>
</evidence>
<dbReference type="EMBL" id="ASXJ01000002">
    <property type="protein sequence ID" value="ERM03718.1"/>
    <property type="molecule type" value="Genomic_DNA"/>
</dbReference>
<dbReference type="Pfam" id="PF02585">
    <property type="entry name" value="PIG-L"/>
    <property type="match status" value="1"/>
</dbReference>
<dbReference type="AlphaFoldDB" id="U4VF21"/>
<proteinExistence type="predicted"/>
<evidence type="ECO:0000313" key="2">
    <source>
        <dbReference type="Proteomes" id="UP000016842"/>
    </source>
</evidence>
<gene>
    <name evidence="1" type="ORF">Q644_00110</name>
</gene>